<gene>
    <name evidence="2" type="ORF">GV829_10120</name>
</gene>
<dbReference type="AlphaFoldDB" id="A0A6M4AUI6"/>
<evidence type="ECO:0000313" key="3">
    <source>
        <dbReference type="Proteomes" id="UP000503018"/>
    </source>
</evidence>
<accession>A0A6M4AUI6</accession>
<dbReference type="KEGG" id="slan:GV829_10120"/>
<dbReference type="RefSeq" id="WP_169946328.1">
    <property type="nucleotide sequence ID" value="NZ_CP053015.1"/>
</dbReference>
<keyword evidence="1" id="KW-1133">Transmembrane helix</keyword>
<dbReference type="EMBL" id="CP053015">
    <property type="protein sequence ID" value="QJQ32753.1"/>
    <property type="molecule type" value="Genomic_DNA"/>
</dbReference>
<evidence type="ECO:0000313" key="2">
    <source>
        <dbReference type="EMBL" id="QJQ32753.1"/>
    </source>
</evidence>
<sequence length="83" mass="8781">MIEGLEEQLGESDGTAGDGPSLLTVLAWVQLLIGLLVGLGFLLAGEGGFKLFGLVSLFVGLSGFAVFRGFNRVIELLQRISEK</sequence>
<reference evidence="2 3" key="1">
    <citation type="submission" date="2020-01" db="EMBL/GenBank/DDBJ databases">
        <title>Sphingomonas sp. strain CSW-10.</title>
        <authorList>
            <person name="Chen W.-M."/>
        </authorList>
    </citation>
    <scope>NUCLEOTIDE SEQUENCE [LARGE SCALE GENOMIC DNA]</scope>
    <source>
        <strain evidence="2 3">CSW-10</strain>
    </source>
</reference>
<proteinExistence type="predicted"/>
<feature type="transmembrane region" description="Helical" evidence="1">
    <location>
        <begin position="25"/>
        <end position="44"/>
    </location>
</feature>
<name>A0A6M4AUI6_9SPHN</name>
<protein>
    <recommendedName>
        <fullName evidence="4">AtpZ/AtpI family protein</fullName>
    </recommendedName>
</protein>
<evidence type="ECO:0008006" key="4">
    <source>
        <dbReference type="Google" id="ProtNLM"/>
    </source>
</evidence>
<keyword evidence="1" id="KW-0812">Transmembrane</keyword>
<evidence type="ECO:0000256" key="1">
    <source>
        <dbReference type="SAM" id="Phobius"/>
    </source>
</evidence>
<keyword evidence="1" id="KW-0472">Membrane</keyword>
<dbReference type="Proteomes" id="UP000503018">
    <property type="component" value="Chromosome"/>
</dbReference>
<organism evidence="2 3">
    <name type="scientific">Sphingomonas lacunae</name>
    <dbReference type="NCBI Taxonomy" id="2698828"/>
    <lineage>
        <taxon>Bacteria</taxon>
        <taxon>Pseudomonadati</taxon>
        <taxon>Pseudomonadota</taxon>
        <taxon>Alphaproteobacteria</taxon>
        <taxon>Sphingomonadales</taxon>
        <taxon>Sphingomonadaceae</taxon>
        <taxon>Sphingomonas</taxon>
    </lineage>
</organism>
<feature type="transmembrane region" description="Helical" evidence="1">
    <location>
        <begin position="51"/>
        <end position="70"/>
    </location>
</feature>
<keyword evidence="3" id="KW-1185">Reference proteome</keyword>